<dbReference type="SUPFAM" id="SSF50729">
    <property type="entry name" value="PH domain-like"/>
    <property type="match status" value="1"/>
</dbReference>
<dbReference type="Proteomes" id="UP000248482">
    <property type="component" value="Unplaced"/>
</dbReference>
<keyword evidence="3" id="KW-0963">Cytoplasm</keyword>
<accession>A0A2Y9IK27</accession>
<feature type="region of interest" description="Disordered" evidence="7">
    <location>
        <begin position="50"/>
        <end position="70"/>
    </location>
</feature>
<dbReference type="FunFam" id="2.30.29.30:FF:000228">
    <property type="entry name" value="ran-binding protein 3-like isoform X2"/>
    <property type="match status" value="1"/>
</dbReference>
<dbReference type="InterPro" id="IPR011993">
    <property type="entry name" value="PH-like_dom_sf"/>
</dbReference>
<dbReference type="GO" id="GO:0005737">
    <property type="term" value="C:cytoplasm"/>
    <property type="evidence" value="ECO:0007669"/>
    <property type="project" value="UniProtKB-SubCell"/>
</dbReference>
<evidence type="ECO:0000256" key="6">
    <source>
        <dbReference type="ARBA" id="ARBA00068028"/>
    </source>
</evidence>
<dbReference type="PANTHER" id="PTHR23138">
    <property type="entry name" value="RAN BINDING PROTEIN"/>
    <property type="match status" value="1"/>
</dbReference>
<dbReference type="InterPro" id="IPR045255">
    <property type="entry name" value="RanBP1-like"/>
</dbReference>
<evidence type="ECO:0000256" key="5">
    <source>
        <dbReference type="ARBA" id="ARBA00059866"/>
    </source>
</evidence>
<evidence type="ECO:0000313" key="9">
    <source>
        <dbReference type="Proteomes" id="UP000248482"/>
    </source>
</evidence>
<dbReference type="RefSeq" id="XP_022349007.1">
    <property type="nucleotide sequence ID" value="XM_022493299.1"/>
</dbReference>
<dbReference type="CDD" id="cd13180">
    <property type="entry name" value="RanBD_RanBP3"/>
    <property type="match status" value="1"/>
</dbReference>
<evidence type="ECO:0000256" key="1">
    <source>
        <dbReference type="ARBA" id="ARBA00004123"/>
    </source>
</evidence>
<keyword evidence="4" id="KW-0539">Nucleus</keyword>
<dbReference type="Pfam" id="PF00638">
    <property type="entry name" value="Ran_BP1"/>
    <property type="match status" value="1"/>
</dbReference>
<comment type="subcellular location">
    <subcellularLocation>
        <location evidence="2">Cytoplasm</location>
    </subcellularLocation>
    <subcellularLocation>
        <location evidence="1">Nucleus</location>
    </subcellularLocation>
</comment>
<dbReference type="GO" id="GO:0005634">
    <property type="term" value="C:nucleus"/>
    <property type="evidence" value="ECO:0007669"/>
    <property type="project" value="UniProtKB-SubCell"/>
</dbReference>
<evidence type="ECO:0000256" key="7">
    <source>
        <dbReference type="SAM" id="MobiDB-lite"/>
    </source>
</evidence>
<feature type="compositionally biased region" description="Basic and acidic residues" evidence="7">
    <location>
        <begin position="50"/>
        <end position="63"/>
    </location>
</feature>
<feature type="domain" description="RanBD1" evidence="8">
    <location>
        <begin position="281"/>
        <end position="380"/>
    </location>
</feature>
<dbReference type="SMART" id="SM00160">
    <property type="entry name" value="RanBD"/>
    <property type="match status" value="1"/>
</dbReference>
<keyword evidence="9" id="KW-1185">Reference proteome</keyword>
<evidence type="ECO:0000259" key="8">
    <source>
        <dbReference type="PROSITE" id="PS50196"/>
    </source>
</evidence>
<evidence type="ECO:0000256" key="4">
    <source>
        <dbReference type="ARBA" id="ARBA00023242"/>
    </source>
</evidence>
<proteinExistence type="predicted"/>
<reference evidence="10" key="1">
    <citation type="submission" date="2025-08" db="UniProtKB">
        <authorList>
            <consortium name="RefSeq"/>
        </authorList>
    </citation>
    <scope>IDENTIFICATION</scope>
    <source>
        <tissue evidence="10">Blood</tissue>
    </source>
</reference>
<evidence type="ECO:0000256" key="3">
    <source>
        <dbReference type="ARBA" id="ARBA00022490"/>
    </source>
</evidence>
<dbReference type="GO" id="GO:0006611">
    <property type="term" value="P:protein export from nucleus"/>
    <property type="evidence" value="ECO:0007669"/>
    <property type="project" value="TreeGrafter"/>
</dbReference>
<comment type="function">
    <text evidence="5">Nuclear export factor for BMP-specific SMAD1/5/8 that plays a critical role in terminating BMP signaling and regulating mesenchymal stem cell differentiation by blocking osteoblast differentiation to promote myogenic differention. Directly recognizes dephosphorylated SMAD1/5/8 and mediates their nuclear export in a Ran-dependent manner.</text>
</comment>
<dbReference type="GeneID" id="111140997"/>
<name>A0A2Y9IK27_ENHLU</name>
<protein>
    <recommendedName>
        <fullName evidence="6">Ran-binding protein 3-like</fullName>
    </recommendedName>
</protein>
<dbReference type="GO" id="GO:0046332">
    <property type="term" value="F:SMAD binding"/>
    <property type="evidence" value="ECO:0007669"/>
    <property type="project" value="UniProtKB-ARBA"/>
</dbReference>
<dbReference type="AlphaFoldDB" id="A0A2Y9IK27"/>
<gene>
    <name evidence="10" type="primary">LOC111140997</name>
</gene>
<dbReference type="InterPro" id="IPR000156">
    <property type="entry name" value="Ran_bind_dom"/>
</dbReference>
<dbReference type="PANTHER" id="PTHR23138:SF88">
    <property type="entry name" value="RAN-BINDING PROTEIN 3-LIKE"/>
    <property type="match status" value="1"/>
</dbReference>
<organism evidence="9 10">
    <name type="scientific">Enhydra lutris kenyoni</name>
    <name type="common">northern sea otter</name>
    <dbReference type="NCBI Taxonomy" id="391180"/>
    <lineage>
        <taxon>Eukaryota</taxon>
        <taxon>Metazoa</taxon>
        <taxon>Chordata</taxon>
        <taxon>Craniata</taxon>
        <taxon>Vertebrata</taxon>
        <taxon>Euteleostomi</taxon>
        <taxon>Mammalia</taxon>
        <taxon>Eutheria</taxon>
        <taxon>Laurasiatheria</taxon>
        <taxon>Carnivora</taxon>
        <taxon>Caniformia</taxon>
        <taxon>Musteloidea</taxon>
        <taxon>Mustelidae</taxon>
        <taxon>Lutrinae</taxon>
        <taxon>Enhydra</taxon>
    </lineage>
</organism>
<evidence type="ECO:0000313" key="10">
    <source>
        <dbReference type="RefSeq" id="XP_022349007.1"/>
    </source>
</evidence>
<sequence>MSTVQRKGSSHLFNSSYTCKLKLPEDQRPQEKSVIAQPVFVFAKREHTFKRPAEDTEAAEHESSGFLRKRARSSSFTLHTTDPQFQGVKKNNVFMTSTLVQRNVDMNSTEQGPVKHSDHVLRPAVLQPPQAQRCEKLRKTFGHNTLESCKTKEKTKNKISEGNSSLLSENLPSARISVQLTTNQNCLGATSVGCQAKEDKYSFKSCSSDFVFGENMVERVLDTQHLTHPQLENDLYTKEKPFKSTLEFPANSPNSSTDSVKNISLIESAAAFSSTPSPKCLLEKIDVVTGEEAEHNVLKINCKLFIFNKTTQSWTERGRGTLRLNDTASSDCGTFQSRLIMRNQGSLRLILNSKLWAQMEIQRANHKNLRITATDLEDYSIKVFLIQASAKDIGCLYAAIHHRLLALRSFNKQKDVNQAESQSESILQQLNCESCDEDEDDFLQVTKNRSETLYELHTKIRASSHISFFNPV</sequence>
<dbReference type="PROSITE" id="PS50196">
    <property type="entry name" value="RANBD1"/>
    <property type="match status" value="1"/>
</dbReference>
<evidence type="ECO:0000256" key="2">
    <source>
        <dbReference type="ARBA" id="ARBA00004496"/>
    </source>
</evidence>
<dbReference type="Gene3D" id="2.30.29.30">
    <property type="entry name" value="Pleckstrin-homology domain (PH domain)/Phosphotyrosine-binding domain (PTB)"/>
    <property type="match status" value="1"/>
</dbReference>